<protein>
    <submittedName>
        <fullName evidence="1">Uncharacterized protein</fullName>
    </submittedName>
</protein>
<dbReference type="RefSeq" id="WP_208567380.1">
    <property type="nucleotide sequence ID" value="NZ_JAGFWR010000005.1"/>
</dbReference>
<keyword evidence="2" id="KW-1185">Reference proteome</keyword>
<dbReference type="Proteomes" id="UP000671399">
    <property type="component" value="Unassembled WGS sequence"/>
</dbReference>
<organism evidence="1 2">
    <name type="scientific">Micromonospora antibiotica</name>
    <dbReference type="NCBI Taxonomy" id="2807623"/>
    <lineage>
        <taxon>Bacteria</taxon>
        <taxon>Bacillati</taxon>
        <taxon>Actinomycetota</taxon>
        <taxon>Actinomycetes</taxon>
        <taxon>Micromonosporales</taxon>
        <taxon>Micromonosporaceae</taxon>
        <taxon>Micromonospora</taxon>
    </lineage>
</organism>
<comment type="caution">
    <text evidence="1">The sequence shown here is derived from an EMBL/GenBank/DDBJ whole genome shotgun (WGS) entry which is preliminary data.</text>
</comment>
<sequence length="58" mass="5821">MGVIVGVLVAAAVAADLAACAALLTRPFVAESTATLVRLLRPLLRLFIDATVLTGGGT</sequence>
<dbReference type="EMBL" id="JAGFWR010000005">
    <property type="protein sequence ID" value="MBO4161733.1"/>
    <property type="molecule type" value="Genomic_DNA"/>
</dbReference>
<gene>
    <name evidence="1" type="ORF">JQN83_13065</name>
</gene>
<evidence type="ECO:0000313" key="2">
    <source>
        <dbReference type="Proteomes" id="UP000671399"/>
    </source>
</evidence>
<accession>A0ABS3V7Z6</accession>
<name>A0ABS3V7Z6_9ACTN</name>
<proteinExistence type="predicted"/>
<evidence type="ECO:0000313" key="1">
    <source>
        <dbReference type="EMBL" id="MBO4161733.1"/>
    </source>
</evidence>
<reference evidence="1 2" key="1">
    <citation type="submission" date="2021-03" db="EMBL/GenBank/DDBJ databases">
        <authorList>
            <person name="Lee D.-H."/>
        </authorList>
    </citation>
    <scope>NUCLEOTIDE SEQUENCE [LARGE SCALE GENOMIC DNA]</scope>
    <source>
        <strain evidence="1 2">MMS20-R2-23</strain>
    </source>
</reference>